<dbReference type="CDD" id="cd05150">
    <property type="entry name" value="APH"/>
    <property type="match status" value="1"/>
</dbReference>
<dbReference type="GO" id="GO:0046872">
    <property type="term" value="F:metal ion binding"/>
    <property type="evidence" value="ECO:0007669"/>
    <property type="project" value="UniProtKB-KW"/>
</dbReference>
<dbReference type="SUPFAM" id="SSF56112">
    <property type="entry name" value="Protein kinase-like (PK-like)"/>
    <property type="match status" value="1"/>
</dbReference>
<gene>
    <name evidence="11" type="ORF">BST13_03600</name>
</gene>
<evidence type="ECO:0000313" key="12">
    <source>
        <dbReference type="Proteomes" id="UP000192448"/>
    </source>
</evidence>
<evidence type="ECO:0000256" key="4">
    <source>
        <dbReference type="ARBA" id="ARBA00022777"/>
    </source>
</evidence>
<accession>A0A1X0BAI4</accession>
<dbReference type="STRING" id="1927124.BST13_03600"/>
<organism evidence="11 12">
    <name type="scientific">Mycobacterium aquaticum</name>
    <dbReference type="NCBI Taxonomy" id="1927124"/>
    <lineage>
        <taxon>Bacteria</taxon>
        <taxon>Bacillati</taxon>
        <taxon>Actinomycetota</taxon>
        <taxon>Actinomycetes</taxon>
        <taxon>Mycobacteriales</taxon>
        <taxon>Mycobacteriaceae</taxon>
        <taxon>Mycobacterium</taxon>
    </lineage>
</organism>
<comment type="similarity">
    <text evidence="1 7">Belongs to the aminoglycoside phosphotransferase family.</text>
</comment>
<keyword evidence="5 7" id="KW-0067">ATP-binding</keyword>
<keyword evidence="12" id="KW-1185">Reference proteome</keyword>
<evidence type="ECO:0000256" key="5">
    <source>
        <dbReference type="ARBA" id="ARBA00022840"/>
    </source>
</evidence>
<dbReference type="GO" id="GO:0016773">
    <property type="term" value="F:phosphotransferase activity, alcohol group as acceptor"/>
    <property type="evidence" value="ECO:0007669"/>
    <property type="project" value="InterPro"/>
</dbReference>
<evidence type="ECO:0000256" key="3">
    <source>
        <dbReference type="ARBA" id="ARBA00022741"/>
    </source>
</evidence>
<evidence type="ECO:0000256" key="7">
    <source>
        <dbReference type="PIRNR" id="PIRNR000706"/>
    </source>
</evidence>
<dbReference type="OrthoDB" id="3806873at2"/>
<evidence type="ECO:0000256" key="1">
    <source>
        <dbReference type="ARBA" id="ARBA00006219"/>
    </source>
</evidence>
<dbReference type="InterPro" id="IPR024165">
    <property type="entry name" value="Kan/Strep_kinase"/>
</dbReference>
<dbReference type="Gene3D" id="3.90.1200.10">
    <property type="match status" value="1"/>
</dbReference>
<evidence type="ECO:0000259" key="10">
    <source>
        <dbReference type="Pfam" id="PF01636"/>
    </source>
</evidence>
<evidence type="ECO:0000256" key="2">
    <source>
        <dbReference type="ARBA" id="ARBA00022679"/>
    </source>
</evidence>
<dbReference type="InterPro" id="IPR011009">
    <property type="entry name" value="Kinase-like_dom_sf"/>
</dbReference>
<dbReference type="RefSeq" id="WP_083160670.1">
    <property type="nucleotide sequence ID" value="NZ_MVHF01000002.1"/>
</dbReference>
<feature type="binding site" evidence="9">
    <location>
        <position position="201"/>
    </location>
    <ligand>
        <name>Mg(2+)</name>
        <dbReference type="ChEBI" id="CHEBI:18420"/>
    </ligand>
</feature>
<dbReference type="Gene3D" id="3.30.200.20">
    <property type="entry name" value="Phosphorylase Kinase, domain 1"/>
    <property type="match status" value="1"/>
</dbReference>
<keyword evidence="2 7" id="KW-0808">Transferase</keyword>
<sequence>MHTPSLSGPPVGPVVVPDVVTALAADATLTPVWRNELGGLTFRLDRTDGATSYVKWVAAGTPEIDLAAEAERLAWAQARAAVPPLLDHGTDTDGAWLVTAAVAGRSAVDPHWAGRATEVAAGIGRGLRLLHDGLPVDECPFDWGIERRLRRADERIGAGEGPADWFPEHRHLDLDEARTRLDAPPAIDRLVVCHGDACVPNTLLHDDATFAAHVDLGSLGIADRWADLAVATWSLGWDFGPGFDDVLYGAYGIDPDPDRIAYYRLLYDLA</sequence>
<dbReference type="EMBL" id="MVHF01000002">
    <property type="protein sequence ID" value="ORA39352.1"/>
    <property type="molecule type" value="Genomic_DNA"/>
</dbReference>
<keyword evidence="4 7" id="KW-0418">Kinase</keyword>
<keyword evidence="9" id="KW-0460">Magnesium</keyword>
<reference evidence="11 12" key="1">
    <citation type="submission" date="2017-02" db="EMBL/GenBank/DDBJ databases">
        <title>The new phylogeny of genus Mycobacterium.</title>
        <authorList>
            <person name="Tortoli E."/>
            <person name="Trovato A."/>
            <person name="Cirillo D.M."/>
        </authorList>
    </citation>
    <scope>NUCLEOTIDE SEQUENCE [LARGE SCALE GENOMIC DNA]</scope>
    <source>
        <strain evidence="11 12">RW6</strain>
    </source>
</reference>
<proteinExistence type="inferred from homology"/>
<dbReference type="PIRSF" id="PIRSF000706">
    <property type="entry name" value="Kanamycin_kin"/>
    <property type="match status" value="1"/>
</dbReference>
<comment type="caution">
    <text evidence="11">The sequence shown here is derived from an EMBL/GenBank/DDBJ whole genome shotgun (WGS) entry which is preliminary data.</text>
</comment>
<evidence type="ECO:0000256" key="8">
    <source>
        <dbReference type="PIRSR" id="PIRSR000706-1"/>
    </source>
</evidence>
<keyword evidence="6 7" id="KW-0046">Antibiotic resistance</keyword>
<dbReference type="Proteomes" id="UP000192448">
    <property type="component" value="Unassembled WGS sequence"/>
</dbReference>
<name>A0A1X0BAI4_9MYCO</name>
<dbReference type="GO" id="GO:0046677">
    <property type="term" value="P:response to antibiotic"/>
    <property type="evidence" value="ECO:0007669"/>
    <property type="project" value="UniProtKB-KW"/>
</dbReference>
<evidence type="ECO:0000313" key="11">
    <source>
        <dbReference type="EMBL" id="ORA39352.1"/>
    </source>
</evidence>
<dbReference type="GO" id="GO:0016301">
    <property type="term" value="F:kinase activity"/>
    <property type="evidence" value="ECO:0007669"/>
    <property type="project" value="UniProtKB-KW"/>
</dbReference>
<evidence type="ECO:0000256" key="9">
    <source>
        <dbReference type="PIRSR" id="PIRSR000706-2"/>
    </source>
</evidence>
<dbReference type="Pfam" id="PF01636">
    <property type="entry name" value="APH"/>
    <property type="match status" value="1"/>
</dbReference>
<keyword evidence="3 7" id="KW-0547">Nucleotide-binding</keyword>
<feature type="domain" description="Aminoglycoside phosphotransferase" evidence="10">
    <location>
        <begin position="42"/>
        <end position="261"/>
    </location>
</feature>
<protein>
    <submittedName>
        <fullName evidence="11">Aminoglycoside phosphotransferase APH(3')</fullName>
    </submittedName>
</protein>
<keyword evidence="9" id="KW-0479">Metal-binding</keyword>
<feature type="active site" description="Proton acceptor" evidence="8">
    <location>
        <position position="196"/>
    </location>
</feature>
<evidence type="ECO:0000256" key="6">
    <source>
        <dbReference type="ARBA" id="ARBA00023251"/>
    </source>
</evidence>
<dbReference type="GO" id="GO:0005524">
    <property type="term" value="F:ATP binding"/>
    <property type="evidence" value="ECO:0007669"/>
    <property type="project" value="UniProtKB-KW"/>
</dbReference>
<dbReference type="AlphaFoldDB" id="A0A1X0BAI4"/>
<feature type="binding site" evidence="9">
    <location>
        <position position="215"/>
    </location>
    <ligand>
        <name>Mg(2+)</name>
        <dbReference type="ChEBI" id="CHEBI:18420"/>
    </ligand>
</feature>
<dbReference type="InterPro" id="IPR002575">
    <property type="entry name" value="Aminoglycoside_PTrfase"/>
</dbReference>